<dbReference type="EMBL" id="JAWWMZ010000003">
    <property type="protein sequence ID" value="MDX4953838.1"/>
    <property type="molecule type" value="Genomic_DNA"/>
</dbReference>
<dbReference type="GO" id="GO:0003677">
    <property type="term" value="F:DNA binding"/>
    <property type="evidence" value="ECO:0007669"/>
    <property type="project" value="InterPro"/>
</dbReference>
<gene>
    <name evidence="1" type="ORF">SGN30_10465</name>
</gene>
<accession>A0AAJ2R1Y3</accession>
<evidence type="ECO:0000313" key="2">
    <source>
        <dbReference type="Proteomes" id="UP001287445"/>
    </source>
</evidence>
<dbReference type="InterPro" id="IPR010982">
    <property type="entry name" value="Lambda_DNA-bd_dom_sf"/>
</dbReference>
<dbReference type="SUPFAM" id="SSF47413">
    <property type="entry name" value="lambda repressor-like DNA-binding domains"/>
    <property type="match status" value="1"/>
</dbReference>
<proteinExistence type="predicted"/>
<organism evidence="1 2">
    <name type="scientific">Delftia acidovorans</name>
    <name type="common">Pseudomonas acidovorans</name>
    <name type="synonym">Comamonas acidovorans</name>
    <dbReference type="NCBI Taxonomy" id="80866"/>
    <lineage>
        <taxon>Bacteria</taxon>
        <taxon>Pseudomonadati</taxon>
        <taxon>Pseudomonadota</taxon>
        <taxon>Betaproteobacteria</taxon>
        <taxon>Burkholderiales</taxon>
        <taxon>Comamonadaceae</taxon>
        <taxon>Delftia</taxon>
    </lineage>
</organism>
<comment type="caution">
    <text evidence="1">The sequence shown here is derived from an EMBL/GenBank/DDBJ whole genome shotgun (WGS) entry which is preliminary data.</text>
</comment>
<sequence>MLGMKKSDAICLLGGSVAKAAEAIGVNSQAISQWPEDLPARLTDRVQAALWRMHHAQRQESAAVEASEGASA</sequence>
<evidence type="ECO:0000313" key="1">
    <source>
        <dbReference type="EMBL" id="MDX4953838.1"/>
    </source>
</evidence>
<dbReference type="Gene3D" id="1.10.260.40">
    <property type="entry name" value="lambda repressor-like DNA-binding domains"/>
    <property type="match status" value="1"/>
</dbReference>
<dbReference type="Pfam" id="PF14549">
    <property type="entry name" value="P22_Cro"/>
    <property type="match status" value="1"/>
</dbReference>
<reference evidence="1" key="1">
    <citation type="submission" date="2023-11" db="EMBL/GenBank/DDBJ databases">
        <title>Identification and selenium tolerance of Delftia acidovorans R3-25.</title>
        <authorList>
            <person name="Zhang S."/>
            <person name="Liu Y."/>
            <person name="Guo Y."/>
        </authorList>
    </citation>
    <scope>NUCLEOTIDE SEQUENCE</scope>
    <source>
        <strain evidence="1">R3-25</strain>
    </source>
</reference>
<name>A0AAJ2R1Y3_DELAC</name>
<protein>
    <submittedName>
        <fullName evidence="1">Cro/CI family transcriptional regulator</fullName>
    </submittedName>
</protein>
<dbReference type="Proteomes" id="UP001287445">
    <property type="component" value="Unassembled WGS sequence"/>
</dbReference>
<dbReference type="RefSeq" id="WP_319073420.1">
    <property type="nucleotide sequence ID" value="NZ_JAWWMZ010000003.1"/>
</dbReference>
<dbReference type="AlphaFoldDB" id="A0AAJ2R1Y3"/>